<dbReference type="Pfam" id="PF09084">
    <property type="entry name" value="NMT1"/>
    <property type="match status" value="1"/>
</dbReference>
<dbReference type="PROSITE" id="PS51257">
    <property type="entry name" value="PROKAR_LIPOPROTEIN"/>
    <property type="match status" value="1"/>
</dbReference>
<dbReference type="InterPro" id="IPR015168">
    <property type="entry name" value="SsuA/THI5"/>
</dbReference>
<accession>A0A1H7TCN9</accession>
<protein>
    <submittedName>
        <fullName evidence="4">Sulfonate transport system substrate-binding protein</fullName>
    </submittedName>
</protein>
<sequence>MKTRPVLLSATALLAGLGLAACSSGATVTSSGQPGADATNITVRIPDQGNSGILALGRKDGSLARALAKVHAKVVWTGTAGAFAPAAQELDANALDVAEGSITSATAALAQSPGFKLFAAVAPDRLGEGILVKNNSGITSVKDLVGKKVAVWHGGTSEYLLLKALQQNGVPVGSVTRVYLQPNQIGPVFNSGQVDAWSTWASFSVPQIADHDSHFLVTGDQVGSLNYAVWAVRTGFADQHPAVVKALYAYLHDAGLKQQQNPAAYLNVNTTSGPEAVSAAQQAVELPIDKALGTAQPIDATALNDFHTVAQFFADQKITKGFFDVKPSVIDVTSLPASAG</sequence>
<dbReference type="RefSeq" id="WP_236655914.1">
    <property type="nucleotide sequence ID" value="NZ_BBPN01000006.1"/>
</dbReference>
<dbReference type="EMBL" id="FOAZ01000013">
    <property type="protein sequence ID" value="SEL82285.1"/>
    <property type="molecule type" value="Genomic_DNA"/>
</dbReference>
<evidence type="ECO:0000259" key="3">
    <source>
        <dbReference type="SMART" id="SM00062"/>
    </source>
</evidence>
<comment type="similarity">
    <text evidence="1">Belongs to the bacterial solute-binding protein SsuA/TauA family.</text>
</comment>
<keyword evidence="2" id="KW-0732">Signal</keyword>
<dbReference type="InterPro" id="IPR001638">
    <property type="entry name" value="Solute-binding_3/MltF_N"/>
</dbReference>
<gene>
    <name evidence="4" type="ORF">SAMN05414137_113190</name>
</gene>
<dbReference type="Gene3D" id="3.40.190.10">
    <property type="entry name" value="Periplasmic binding protein-like II"/>
    <property type="match status" value="2"/>
</dbReference>
<keyword evidence="5" id="KW-1185">Reference proteome</keyword>
<organism evidence="4 5">
    <name type="scientific">Streptacidiphilus jiangxiensis</name>
    <dbReference type="NCBI Taxonomy" id="235985"/>
    <lineage>
        <taxon>Bacteria</taxon>
        <taxon>Bacillati</taxon>
        <taxon>Actinomycetota</taxon>
        <taxon>Actinomycetes</taxon>
        <taxon>Kitasatosporales</taxon>
        <taxon>Streptomycetaceae</taxon>
        <taxon>Streptacidiphilus</taxon>
    </lineage>
</organism>
<dbReference type="CDD" id="cd01008">
    <property type="entry name" value="PBP2_NrtA_SsuA_CpmA_like"/>
    <property type="match status" value="1"/>
</dbReference>
<feature type="domain" description="Solute-binding protein family 3/N-terminal" evidence="3">
    <location>
        <begin position="40"/>
        <end position="262"/>
    </location>
</feature>
<dbReference type="SMART" id="SM00062">
    <property type="entry name" value="PBPb"/>
    <property type="match status" value="1"/>
</dbReference>
<dbReference type="PANTHER" id="PTHR30024">
    <property type="entry name" value="ALIPHATIC SULFONATES-BINDING PROTEIN-RELATED"/>
    <property type="match status" value="1"/>
</dbReference>
<dbReference type="AlphaFoldDB" id="A0A1H7TCN9"/>
<dbReference type="PANTHER" id="PTHR30024:SF42">
    <property type="entry name" value="ALIPHATIC SULFONATES-BINDING PROTEIN-RELATED"/>
    <property type="match status" value="1"/>
</dbReference>
<dbReference type="eggNOG" id="COG0715">
    <property type="taxonomic scope" value="Bacteria"/>
</dbReference>
<reference evidence="5" key="1">
    <citation type="submission" date="2016-10" db="EMBL/GenBank/DDBJ databases">
        <authorList>
            <person name="Varghese N."/>
        </authorList>
    </citation>
    <scope>NUCLEOTIDE SEQUENCE [LARGE SCALE GENOMIC DNA]</scope>
    <source>
        <strain evidence="5">DSM 45096 / BCRC 16803 / CGMCC 4.1857 / CIP 109030 / JCM 12277 / KCTC 19219 / NBRC 100920 / 33214</strain>
    </source>
</reference>
<evidence type="ECO:0000313" key="5">
    <source>
        <dbReference type="Proteomes" id="UP000183015"/>
    </source>
</evidence>
<proteinExistence type="inferred from homology"/>
<evidence type="ECO:0000313" key="4">
    <source>
        <dbReference type="EMBL" id="SEL82285.1"/>
    </source>
</evidence>
<dbReference type="STRING" id="235985.SAMN05414137_113190"/>
<evidence type="ECO:0000256" key="1">
    <source>
        <dbReference type="ARBA" id="ARBA00010742"/>
    </source>
</evidence>
<dbReference type="Proteomes" id="UP000183015">
    <property type="component" value="Unassembled WGS sequence"/>
</dbReference>
<dbReference type="SUPFAM" id="SSF53850">
    <property type="entry name" value="Periplasmic binding protein-like II"/>
    <property type="match status" value="1"/>
</dbReference>
<name>A0A1H7TCN9_STRJI</name>
<feature type="chain" id="PRO_5038444025" evidence="2">
    <location>
        <begin position="21"/>
        <end position="340"/>
    </location>
</feature>
<evidence type="ECO:0000256" key="2">
    <source>
        <dbReference type="SAM" id="SignalP"/>
    </source>
</evidence>
<feature type="signal peptide" evidence="2">
    <location>
        <begin position="1"/>
        <end position="20"/>
    </location>
</feature>